<keyword evidence="2" id="KW-1185">Reference proteome</keyword>
<comment type="caution">
    <text evidence="1">The sequence shown here is derived from an EMBL/GenBank/DDBJ whole genome shotgun (WGS) entry which is preliminary data.</text>
</comment>
<protein>
    <submittedName>
        <fullName evidence="1">Uncharacterized protein</fullName>
    </submittedName>
</protein>
<reference evidence="1 2" key="1">
    <citation type="journal article" date="2023" name="Nucleic Acids Res.">
        <title>The hologenome of Daphnia magna reveals possible DNA methylation and microbiome-mediated evolution of the host genome.</title>
        <authorList>
            <person name="Chaturvedi A."/>
            <person name="Li X."/>
            <person name="Dhandapani V."/>
            <person name="Marshall H."/>
            <person name="Kissane S."/>
            <person name="Cuenca-Cambronero M."/>
            <person name="Asole G."/>
            <person name="Calvet F."/>
            <person name="Ruiz-Romero M."/>
            <person name="Marangio P."/>
            <person name="Guigo R."/>
            <person name="Rago D."/>
            <person name="Mirbahai L."/>
            <person name="Eastwood N."/>
            <person name="Colbourne J.K."/>
            <person name="Zhou J."/>
            <person name="Mallon E."/>
            <person name="Orsini L."/>
        </authorList>
    </citation>
    <scope>NUCLEOTIDE SEQUENCE [LARGE SCALE GENOMIC DNA]</scope>
    <source>
        <strain evidence="1">LRV0_1</strain>
    </source>
</reference>
<proteinExistence type="predicted"/>
<evidence type="ECO:0000313" key="2">
    <source>
        <dbReference type="Proteomes" id="UP001234178"/>
    </source>
</evidence>
<accession>A0ABR0B9P7</accession>
<dbReference type="Proteomes" id="UP001234178">
    <property type="component" value="Unassembled WGS sequence"/>
</dbReference>
<dbReference type="EMBL" id="JAOYFB010000042">
    <property type="protein sequence ID" value="KAK4045306.1"/>
    <property type="molecule type" value="Genomic_DNA"/>
</dbReference>
<gene>
    <name evidence="1" type="ORF">OUZ56_032844</name>
</gene>
<organism evidence="1 2">
    <name type="scientific">Daphnia magna</name>
    <dbReference type="NCBI Taxonomy" id="35525"/>
    <lineage>
        <taxon>Eukaryota</taxon>
        <taxon>Metazoa</taxon>
        <taxon>Ecdysozoa</taxon>
        <taxon>Arthropoda</taxon>
        <taxon>Crustacea</taxon>
        <taxon>Branchiopoda</taxon>
        <taxon>Diplostraca</taxon>
        <taxon>Cladocera</taxon>
        <taxon>Anomopoda</taxon>
        <taxon>Daphniidae</taxon>
        <taxon>Daphnia</taxon>
    </lineage>
</organism>
<evidence type="ECO:0000313" key="1">
    <source>
        <dbReference type="EMBL" id="KAK4045306.1"/>
    </source>
</evidence>
<sequence length="67" mass="8009">MGGKGKTWGRMVWLSRYPGYARFRDLYSQHLARLLWWLESGEDIFYPTSRSAVFLPECLLEEFEDFV</sequence>
<name>A0ABR0B9P7_9CRUS</name>